<name>A0A3N4Z629_9MICO</name>
<dbReference type="EMBL" id="RKRA01000001">
    <property type="protein sequence ID" value="RPF26600.1"/>
    <property type="molecule type" value="Genomic_DNA"/>
</dbReference>
<dbReference type="Gene3D" id="3.40.50.1820">
    <property type="entry name" value="alpha/beta hydrolase"/>
    <property type="match status" value="1"/>
</dbReference>
<proteinExistence type="predicted"/>
<evidence type="ECO:0000313" key="1">
    <source>
        <dbReference type="EMBL" id="RPF26600.1"/>
    </source>
</evidence>
<dbReference type="OrthoDB" id="5095936at2"/>
<dbReference type="AlphaFoldDB" id="A0A3N4Z629"/>
<dbReference type="InterPro" id="IPR029058">
    <property type="entry name" value="AB_hydrolase_fold"/>
</dbReference>
<gene>
    <name evidence="1" type="ORF">EDD32_1047</name>
</gene>
<dbReference type="Proteomes" id="UP000280726">
    <property type="component" value="Unassembled WGS sequence"/>
</dbReference>
<evidence type="ECO:0000313" key="2">
    <source>
        <dbReference type="Proteomes" id="UP000280726"/>
    </source>
</evidence>
<keyword evidence="2" id="KW-1185">Reference proteome</keyword>
<reference evidence="1 2" key="1">
    <citation type="submission" date="2018-11" db="EMBL/GenBank/DDBJ databases">
        <title>Sequencing the genomes of 1000 actinobacteria strains.</title>
        <authorList>
            <person name="Klenk H.-P."/>
        </authorList>
    </citation>
    <scope>NUCLEOTIDE SEQUENCE [LARGE SCALE GENOMIC DNA]</scope>
    <source>
        <strain evidence="1 2">DSM 14418</strain>
    </source>
</reference>
<accession>A0A3N4Z629</accession>
<dbReference type="RefSeq" id="WP_123915428.1">
    <property type="nucleotide sequence ID" value="NZ_RKRA01000001.1"/>
</dbReference>
<evidence type="ECO:0008006" key="3">
    <source>
        <dbReference type="Google" id="ProtNLM"/>
    </source>
</evidence>
<dbReference type="SUPFAM" id="SSF53474">
    <property type="entry name" value="alpha/beta-Hydrolases"/>
    <property type="match status" value="1"/>
</dbReference>
<sequence>MGVLARDGDTTPAWTPHPWRTRVMVTGGGRVAVDTDELAARAALLRAAAGEIDRSRAHAAAAAGQVMRYHAAAVLPAIEAGRHLEDVLGVGRSLPALAGAVRGLADDLDLQRVWYAEAEREVSTLLAPPWWRVLGAVAPPGLVPWQAGAVVVGADALRLVGHAGSAAAALAGPLPGAVVAQRHTAAFARYAQYLDDDVTRGQVLVDGEPVAVAGLTPVQRTALAAYGPLSAVGLVAQGGRRLSGLAVSPAPVVPMRGAAGAATAPRGPRDRVGPPGTLGALAHLTTLARPVQLPRTPADLLGRLAALERDVRRRGTGAVEVLRTTTPGGRRHWTVIIPGTQAPLAGGANPMDNATNLLALAGRRTDVERAVVTALDASGVAPGEPVSLVGHSQGGLVAARLAADPLVTARFTVDSVLTAGSPLGPVQVHAAVSTLSLEDVRDVTVGLDGQPNAHLTVAVDGGADEPHDRDGYARSAERLAEVDDPAVRRWLEQDAAARAATVPGARTESMVFEAWRTER</sequence>
<protein>
    <recommendedName>
        <fullName evidence="3">PGAP1-like protein</fullName>
    </recommendedName>
</protein>
<organism evidence="1 2">
    <name type="scientific">Georgenia muralis</name>
    <dbReference type="NCBI Taxonomy" id="154117"/>
    <lineage>
        <taxon>Bacteria</taxon>
        <taxon>Bacillati</taxon>
        <taxon>Actinomycetota</taxon>
        <taxon>Actinomycetes</taxon>
        <taxon>Micrococcales</taxon>
        <taxon>Bogoriellaceae</taxon>
        <taxon>Georgenia</taxon>
    </lineage>
</organism>
<comment type="caution">
    <text evidence="1">The sequence shown here is derived from an EMBL/GenBank/DDBJ whole genome shotgun (WGS) entry which is preliminary data.</text>
</comment>